<sequence length="282" mass="32350">MTRLTTLTIFLLFSSLLFSQEATISHICDLTNKLDETSGLIYFDNSYWTINDSGNEACLYRINEEGEVNQTIKIANAKNIDWEDITQDEENIYIADTGNNNGNRTIFTIYKIRKKDIPPSKEDIHILAKIIDFKYEDQGTNLQPYAHNFDCEALISFNDQLGLFTKNWADGKSSFYIINTTERVAKPQFTINSYGLITGADFNKVNNEVLLIGYQYINQTQLPFFIKITDFLDPSKQKETRIQLSEINGQQTEAICIGKYGITISNEKTQHFKPSLQTILRD</sequence>
<accession>A0ABS5JVK3</accession>
<keyword evidence="1" id="KW-0732">Signal</keyword>
<dbReference type="RefSeq" id="WP_212216161.1">
    <property type="nucleotide sequence ID" value="NZ_JAGUCO010000007.1"/>
</dbReference>
<organism evidence="2 3">
    <name type="scientific">Carboxylicivirga linearis</name>
    <dbReference type="NCBI Taxonomy" id="1628157"/>
    <lineage>
        <taxon>Bacteria</taxon>
        <taxon>Pseudomonadati</taxon>
        <taxon>Bacteroidota</taxon>
        <taxon>Bacteroidia</taxon>
        <taxon>Marinilabiliales</taxon>
        <taxon>Marinilabiliaceae</taxon>
        <taxon>Carboxylicivirga</taxon>
    </lineage>
</organism>
<evidence type="ECO:0000313" key="2">
    <source>
        <dbReference type="EMBL" id="MBS2098917.1"/>
    </source>
</evidence>
<feature type="signal peptide" evidence="1">
    <location>
        <begin position="1"/>
        <end position="19"/>
    </location>
</feature>
<proteinExistence type="predicted"/>
<reference evidence="2 3" key="1">
    <citation type="journal article" date="2015" name="Int. J. Syst. Evol. Microbiol.">
        <title>Carboxylicivirga linearis sp. nov., isolated from a sea cucumber culture pond.</title>
        <authorList>
            <person name="Wang F.Q."/>
            <person name="Zhou Y.X."/>
            <person name="Lin X.Z."/>
            <person name="Chen G.J."/>
            <person name="Du Z.J."/>
        </authorList>
    </citation>
    <scope>NUCLEOTIDE SEQUENCE [LARGE SCALE GENOMIC DNA]</scope>
    <source>
        <strain evidence="2 3">FB218</strain>
    </source>
</reference>
<comment type="caution">
    <text evidence="2">The sequence shown here is derived from an EMBL/GenBank/DDBJ whole genome shotgun (WGS) entry which is preliminary data.</text>
</comment>
<dbReference type="EMBL" id="JAGUCO010000007">
    <property type="protein sequence ID" value="MBS2098917.1"/>
    <property type="molecule type" value="Genomic_DNA"/>
</dbReference>
<evidence type="ECO:0008006" key="4">
    <source>
        <dbReference type="Google" id="ProtNLM"/>
    </source>
</evidence>
<name>A0ABS5JVK3_9BACT</name>
<gene>
    <name evidence="2" type="ORF">KEM10_11555</name>
</gene>
<evidence type="ECO:0000313" key="3">
    <source>
        <dbReference type="Proteomes" id="UP000708576"/>
    </source>
</evidence>
<dbReference type="Proteomes" id="UP000708576">
    <property type="component" value="Unassembled WGS sequence"/>
</dbReference>
<feature type="chain" id="PRO_5046702042" description="T9SS C-terminal target domain-containing protein" evidence="1">
    <location>
        <begin position="20"/>
        <end position="282"/>
    </location>
</feature>
<keyword evidence="3" id="KW-1185">Reference proteome</keyword>
<evidence type="ECO:0000256" key="1">
    <source>
        <dbReference type="SAM" id="SignalP"/>
    </source>
</evidence>
<protein>
    <recommendedName>
        <fullName evidence="4">T9SS C-terminal target domain-containing protein</fullName>
    </recommendedName>
</protein>